<dbReference type="SUPFAM" id="SSF51735">
    <property type="entry name" value="NAD(P)-binding Rossmann-fold domains"/>
    <property type="match status" value="1"/>
</dbReference>
<comment type="similarity">
    <text evidence="1">Belongs to the short-chain dehydrogenases/reductases (SDR) family.</text>
</comment>
<dbReference type="GO" id="GO:0070402">
    <property type="term" value="F:NADPH binding"/>
    <property type="evidence" value="ECO:0007669"/>
    <property type="project" value="TreeGrafter"/>
</dbReference>
<protein>
    <recommendedName>
        <fullName evidence="8">Dihydropteridine reductase</fullName>
        <ecNumber evidence="7">1.5.1.34</ecNumber>
    </recommendedName>
    <alternativeName>
        <fullName evidence="10">HDHPR</fullName>
    </alternativeName>
    <alternativeName>
        <fullName evidence="9">Quinoid dihydropteridine reductase</fullName>
    </alternativeName>
</protein>
<dbReference type="InterPro" id="IPR002347">
    <property type="entry name" value="SDR_fam"/>
</dbReference>
<organism evidence="13 14">
    <name type="scientific">Adineta steineri</name>
    <dbReference type="NCBI Taxonomy" id="433720"/>
    <lineage>
        <taxon>Eukaryota</taxon>
        <taxon>Metazoa</taxon>
        <taxon>Spiralia</taxon>
        <taxon>Gnathifera</taxon>
        <taxon>Rotifera</taxon>
        <taxon>Eurotatoria</taxon>
        <taxon>Bdelloidea</taxon>
        <taxon>Adinetida</taxon>
        <taxon>Adinetidae</taxon>
        <taxon>Adineta</taxon>
    </lineage>
</organism>
<dbReference type="PROSITE" id="PS00061">
    <property type="entry name" value="ADH_SHORT"/>
    <property type="match status" value="1"/>
</dbReference>
<evidence type="ECO:0000256" key="4">
    <source>
        <dbReference type="ARBA" id="ARBA00023002"/>
    </source>
</evidence>
<sequence>MSKQIIIYGGRGALGDCLVKYFKGKNFKVTSIDLKENEQADVNIALGDTESVEKQAELISEKIQASLNGESVEAILNVAGGWAGGKANDKGEINLIFLFLHYNLFQYIDFIENSDLMLKQSVHSTLIAASLASKFLKENGLLTLAGAAAALNPTPGMIGYGAAKAATIHIGKSLAAADSGMPKGSSVLTIAPIMLDTPMNRKFMPKADTSTWTPLEYIAELFYKWVNDPSSRPDNGSVVKLTTTNANTELSFH</sequence>
<dbReference type="PANTHER" id="PTHR15104">
    <property type="entry name" value="DIHYDROPTERIDINE REDUCTASE"/>
    <property type="match status" value="1"/>
</dbReference>
<evidence type="ECO:0000256" key="6">
    <source>
        <dbReference type="ARBA" id="ARBA00037099"/>
    </source>
</evidence>
<comment type="caution">
    <text evidence="13">The sequence shown here is derived from an EMBL/GenBank/DDBJ whole genome shotgun (WGS) entry which is preliminary data.</text>
</comment>
<dbReference type="EC" id="1.5.1.34" evidence="7"/>
<dbReference type="GO" id="GO:0005737">
    <property type="term" value="C:cytoplasm"/>
    <property type="evidence" value="ECO:0007669"/>
    <property type="project" value="TreeGrafter"/>
</dbReference>
<evidence type="ECO:0000313" key="13">
    <source>
        <dbReference type="EMBL" id="CAF1397333.1"/>
    </source>
</evidence>
<dbReference type="Gene3D" id="3.40.50.720">
    <property type="entry name" value="NAD(P)-binding Rossmann-like Domain"/>
    <property type="match status" value="1"/>
</dbReference>
<keyword evidence="4" id="KW-0560">Oxidoreductase</keyword>
<evidence type="ECO:0000256" key="8">
    <source>
        <dbReference type="ARBA" id="ARBA00039520"/>
    </source>
</evidence>
<evidence type="ECO:0000256" key="9">
    <source>
        <dbReference type="ARBA" id="ARBA00041348"/>
    </source>
</evidence>
<dbReference type="FunFam" id="3.40.50.720:FF:000157">
    <property type="entry name" value="Quinoid dihydropteridine reductase"/>
    <property type="match status" value="1"/>
</dbReference>
<proteinExistence type="inferred from homology"/>
<dbReference type="PANTHER" id="PTHR15104:SF0">
    <property type="entry name" value="DIHYDROPTERIDINE REDUCTASE"/>
    <property type="match status" value="1"/>
</dbReference>
<evidence type="ECO:0000256" key="3">
    <source>
        <dbReference type="ARBA" id="ARBA00022857"/>
    </source>
</evidence>
<gene>
    <name evidence="13" type="ORF">JYZ213_LOCUS37554</name>
</gene>
<keyword evidence="5" id="KW-0783">Tetrahydrobiopterin biosynthesis</keyword>
<dbReference type="GO" id="GO:0070404">
    <property type="term" value="F:NADH binding"/>
    <property type="evidence" value="ECO:0007669"/>
    <property type="project" value="TreeGrafter"/>
</dbReference>
<reference evidence="13" key="1">
    <citation type="submission" date="2021-02" db="EMBL/GenBank/DDBJ databases">
        <authorList>
            <person name="Nowell W R."/>
        </authorList>
    </citation>
    <scope>NUCLEOTIDE SEQUENCE</scope>
</reference>
<dbReference type="GO" id="GO:0006729">
    <property type="term" value="P:tetrahydrobiopterin biosynthetic process"/>
    <property type="evidence" value="ECO:0007669"/>
    <property type="project" value="UniProtKB-KW"/>
</dbReference>
<dbReference type="AlphaFoldDB" id="A0A815KK48"/>
<dbReference type="GO" id="GO:0006559">
    <property type="term" value="P:L-phenylalanine catabolic process"/>
    <property type="evidence" value="ECO:0007669"/>
    <property type="project" value="TreeGrafter"/>
</dbReference>
<dbReference type="Proteomes" id="UP000663845">
    <property type="component" value="Unassembled WGS sequence"/>
</dbReference>
<comment type="subunit">
    <text evidence="2">Homodimer.</text>
</comment>
<accession>A0A815KK48</accession>
<dbReference type="EMBL" id="CAJNOG010001013">
    <property type="protein sequence ID" value="CAF1397333.1"/>
    <property type="molecule type" value="Genomic_DNA"/>
</dbReference>
<evidence type="ECO:0000256" key="12">
    <source>
        <dbReference type="ARBA" id="ARBA00047536"/>
    </source>
</evidence>
<keyword evidence="3" id="KW-0521">NADP</keyword>
<dbReference type="InterPro" id="IPR036291">
    <property type="entry name" value="NAD(P)-bd_dom_sf"/>
</dbReference>
<dbReference type="Pfam" id="PF00106">
    <property type="entry name" value="adh_short"/>
    <property type="match status" value="1"/>
</dbReference>
<evidence type="ECO:0000313" key="14">
    <source>
        <dbReference type="Proteomes" id="UP000663845"/>
    </source>
</evidence>
<comment type="catalytic activity">
    <reaction evidence="12">
        <text>5,6,7,8-tetrahydropteridine + NAD(+) = 6,7-dihydropteridine + NADH + H(+)</text>
        <dbReference type="Rhea" id="RHEA:17869"/>
        <dbReference type="ChEBI" id="CHEBI:15378"/>
        <dbReference type="ChEBI" id="CHEBI:28889"/>
        <dbReference type="ChEBI" id="CHEBI:30156"/>
        <dbReference type="ChEBI" id="CHEBI:57540"/>
        <dbReference type="ChEBI" id="CHEBI:57945"/>
        <dbReference type="EC" id="1.5.1.34"/>
    </reaction>
    <physiologicalReaction direction="right-to-left" evidence="12">
        <dbReference type="Rhea" id="RHEA:17871"/>
    </physiologicalReaction>
</comment>
<evidence type="ECO:0000256" key="11">
    <source>
        <dbReference type="ARBA" id="ARBA00047429"/>
    </source>
</evidence>
<comment type="catalytic activity">
    <reaction evidence="11">
        <text>5,6,7,8-tetrahydropteridine + NADP(+) = 6,7-dihydropteridine + NADPH + H(+)</text>
        <dbReference type="Rhea" id="RHEA:17865"/>
        <dbReference type="ChEBI" id="CHEBI:15378"/>
        <dbReference type="ChEBI" id="CHEBI:28889"/>
        <dbReference type="ChEBI" id="CHEBI:30156"/>
        <dbReference type="ChEBI" id="CHEBI:57783"/>
        <dbReference type="ChEBI" id="CHEBI:58349"/>
        <dbReference type="EC" id="1.5.1.34"/>
    </reaction>
    <physiologicalReaction direction="right-to-left" evidence="11">
        <dbReference type="Rhea" id="RHEA:17867"/>
    </physiologicalReaction>
</comment>
<dbReference type="CDD" id="cd05334">
    <property type="entry name" value="DHPR_SDR_c_like"/>
    <property type="match status" value="1"/>
</dbReference>
<dbReference type="GO" id="GO:0004155">
    <property type="term" value="F:6,7-dihydropteridine reductase activity"/>
    <property type="evidence" value="ECO:0007669"/>
    <property type="project" value="UniProtKB-EC"/>
</dbReference>
<name>A0A815KK48_9BILA</name>
<comment type="function">
    <text evidence="6">Catalyzes the conversion of quinonoid dihydrobiopterin into tetrahydrobiopterin.</text>
</comment>
<evidence type="ECO:0000256" key="5">
    <source>
        <dbReference type="ARBA" id="ARBA00023007"/>
    </source>
</evidence>
<evidence type="ECO:0000256" key="1">
    <source>
        <dbReference type="ARBA" id="ARBA00006484"/>
    </source>
</evidence>
<evidence type="ECO:0000256" key="7">
    <source>
        <dbReference type="ARBA" id="ARBA00039153"/>
    </source>
</evidence>
<evidence type="ECO:0000256" key="10">
    <source>
        <dbReference type="ARBA" id="ARBA00042518"/>
    </source>
</evidence>
<evidence type="ECO:0000256" key="2">
    <source>
        <dbReference type="ARBA" id="ARBA00011738"/>
    </source>
</evidence>
<dbReference type="InterPro" id="IPR020904">
    <property type="entry name" value="Sc_DH/Rdtase_CS"/>
</dbReference>